<accession>A0AC35GE31</accession>
<proteinExistence type="predicted"/>
<protein>
    <submittedName>
        <fullName evidence="2">Dynein associated protein domain-containing protein</fullName>
    </submittedName>
</protein>
<reference evidence="2" key="1">
    <citation type="submission" date="2022-11" db="UniProtKB">
        <authorList>
            <consortium name="WormBaseParasite"/>
        </authorList>
    </citation>
    <scope>IDENTIFICATION</scope>
</reference>
<name>A0AC35GE31_9BILA</name>
<evidence type="ECO:0000313" key="2">
    <source>
        <dbReference type="WBParaSite" id="PS1159_v2.g4090.t1"/>
    </source>
</evidence>
<dbReference type="Proteomes" id="UP000887580">
    <property type="component" value="Unplaced"/>
</dbReference>
<organism evidence="1 2">
    <name type="scientific">Panagrolaimus sp. PS1159</name>
    <dbReference type="NCBI Taxonomy" id="55785"/>
    <lineage>
        <taxon>Eukaryota</taxon>
        <taxon>Metazoa</taxon>
        <taxon>Ecdysozoa</taxon>
        <taxon>Nematoda</taxon>
        <taxon>Chromadorea</taxon>
        <taxon>Rhabditida</taxon>
        <taxon>Tylenchina</taxon>
        <taxon>Panagrolaimomorpha</taxon>
        <taxon>Panagrolaimoidea</taxon>
        <taxon>Panagrolaimidae</taxon>
        <taxon>Panagrolaimus</taxon>
    </lineage>
</organism>
<dbReference type="WBParaSite" id="PS1159_v2.g4090.t1">
    <property type="protein sequence ID" value="PS1159_v2.g4090.t1"/>
    <property type="gene ID" value="PS1159_v2.g4090"/>
</dbReference>
<evidence type="ECO:0000313" key="1">
    <source>
        <dbReference type="Proteomes" id="UP000887580"/>
    </source>
</evidence>
<sequence length="533" mass="61106">QSHRAEQWAHVDRFAYSLQALFTFVRKLHSISKTCSVERLSKLAVLQIEIAQHEKLLDKYFELLHVNRMDENTSVENIDRGTLYFQKICSIHLSADEFDTNEYVSNIIAEFQAGFRWILKNTRRLELALNAEENEFCSILAQVSSIIKDTDVLAIRANNCIPKDKDVILTAELSDMLLSVISDTDKITKVLHFACSNVASQLTVMTEADVFTTQQMLEILHYAVEKVFGSMQASESSRPILGCAKNIHRFFKEFSLKLDKGELEKPKPEKEAVFPPLITRAQARKENAAKAENLQSDLKKKENEILELNKLLKSRANELGAMRVRLDIAEKKLSDSSGESNDDRLENKYRELQQDYEKMKEQYEEIIKFRNDTITELEKEAKTFKTKGKQMSMLRIMDVVSPSHNQTTHDGAETSEKVNKRMAALLLQFNKLKVKQDEEDILGLPELKVPEVVAGPYGAHAKMHKFGDDVSPLQREAKKLQKQFGRMLIEPLNHKGAYDASLAAYQERVERLHCQVQSAYARVMVKKFKSDEE</sequence>